<evidence type="ECO:0000259" key="4">
    <source>
        <dbReference type="PROSITE" id="PS50949"/>
    </source>
</evidence>
<feature type="domain" description="HTH gntR-type" evidence="4">
    <location>
        <begin position="9"/>
        <end position="77"/>
    </location>
</feature>
<organism evidence="5 6">
    <name type="scientific">Clostridium tanneri</name>
    <dbReference type="NCBI Taxonomy" id="3037988"/>
    <lineage>
        <taxon>Bacteria</taxon>
        <taxon>Bacillati</taxon>
        <taxon>Bacillota</taxon>
        <taxon>Clostridia</taxon>
        <taxon>Eubacteriales</taxon>
        <taxon>Clostridiaceae</taxon>
        <taxon>Clostridium</taxon>
    </lineage>
</organism>
<protein>
    <submittedName>
        <fullName evidence="5">GntR family transcriptional regulator</fullName>
    </submittedName>
</protein>
<evidence type="ECO:0000256" key="1">
    <source>
        <dbReference type="ARBA" id="ARBA00023015"/>
    </source>
</evidence>
<dbReference type="RefSeq" id="WP_261671809.1">
    <property type="nucleotide sequence ID" value="NZ_JARUJP010000012.1"/>
</dbReference>
<dbReference type="InterPro" id="IPR036388">
    <property type="entry name" value="WH-like_DNA-bd_sf"/>
</dbReference>
<evidence type="ECO:0000256" key="3">
    <source>
        <dbReference type="ARBA" id="ARBA00023163"/>
    </source>
</evidence>
<evidence type="ECO:0000313" key="5">
    <source>
        <dbReference type="EMBL" id="MDW8801696.1"/>
    </source>
</evidence>
<dbReference type="InterPro" id="IPR000524">
    <property type="entry name" value="Tscrpt_reg_HTH_GntR"/>
</dbReference>
<dbReference type="SMART" id="SM00345">
    <property type="entry name" value="HTH_GNTR"/>
    <property type="match status" value="1"/>
</dbReference>
<accession>A0ABU4JUQ1</accession>
<dbReference type="EMBL" id="JARUJP010000012">
    <property type="protein sequence ID" value="MDW8801696.1"/>
    <property type="molecule type" value="Genomic_DNA"/>
</dbReference>
<keyword evidence="2" id="KW-0238">DNA-binding</keyword>
<dbReference type="PANTHER" id="PTHR38445:SF6">
    <property type="entry name" value="GNTR-FAMILY TRANSCRIPTIONAL REGULATOR"/>
    <property type="match status" value="1"/>
</dbReference>
<dbReference type="Proteomes" id="UP001281656">
    <property type="component" value="Unassembled WGS sequence"/>
</dbReference>
<dbReference type="InterPro" id="IPR036390">
    <property type="entry name" value="WH_DNA-bd_sf"/>
</dbReference>
<dbReference type="Pfam" id="PF00392">
    <property type="entry name" value="GntR"/>
    <property type="match status" value="1"/>
</dbReference>
<name>A0ABU4JUQ1_9CLOT</name>
<keyword evidence="1" id="KW-0805">Transcription regulation</keyword>
<evidence type="ECO:0000256" key="2">
    <source>
        <dbReference type="ARBA" id="ARBA00023125"/>
    </source>
</evidence>
<evidence type="ECO:0000313" key="6">
    <source>
        <dbReference type="Proteomes" id="UP001281656"/>
    </source>
</evidence>
<sequence>MGVDFNTKIPIYMQIMNLIKRDIVTGKLKPGDKIPSVREMATELQVNPNTLQRAYQELERLGITYTQRGMGTFVREDMNMIDGLKKEMAREIINSFIEGMKNLGFNKEEIVKIVEDKVKEEF</sequence>
<dbReference type="PANTHER" id="PTHR38445">
    <property type="entry name" value="HTH-TYPE TRANSCRIPTIONAL REPRESSOR YTRA"/>
    <property type="match status" value="1"/>
</dbReference>
<keyword evidence="6" id="KW-1185">Reference proteome</keyword>
<dbReference type="PROSITE" id="PS50949">
    <property type="entry name" value="HTH_GNTR"/>
    <property type="match status" value="1"/>
</dbReference>
<reference evidence="5 6" key="1">
    <citation type="submission" date="2023-04" db="EMBL/GenBank/DDBJ databases">
        <title>Clostridium tannerae sp. nov., isolated from the fecal material of an alpaca.</title>
        <authorList>
            <person name="Miller S."/>
            <person name="Hendry M."/>
            <person name="King J."/>
            <person name="Sankaranarayanan K."/>
            <person name="Lawson P.A."/>
        </authorList>
    </citation>
    <scope>NUCLEOTIDE SEQUENCE [LARGE SCALE GENOMIC DNA]</scope>
    <source>
        <strain evidence="5 6">A1-XYC3</strain>
    </source>
</reference>
<dbReference type="SUPFAM" id="SSF46785">
    <property type="entry name" value="Winged helix' DNA-binding domain"/>
    <property type="match status" value="1"/>
</dbReference>
<keyword evidence="3" id="KW-0804">Transcription</keyword>
<comment type="caution">
    <text evidence="5">The sequence shown here is derived from an EMBL/GenBank/DDBJ whole genome shotgun (WGS) entry which is preliminary data.</text>
</comment>
<dbReference type="Gene3D" id="1.10.10.10">
    <property type="entry name" value="Winged helix-like DNA-binding domain superfamily/Winged helix DNA-binding domain"/>
    <property type="match status" value="1"/>
</dbReference>
<gene>
    <name evidence="5" type="ORF">P8V03_11120</name>
</gene>
<proteinExistence type="predicted"/>
<dbReference type="CDD" id="cd07377">
    <property type="entry name" value="WHTH_GntR"/>
    <property type="match status" value="1"/>
</dbReference>